<comment type="subcellular location">
    <subcellularLocation>
        <location evidence="1">Cell membrane</location>
        <topology evidence="1">Multi-pass membrane protein</topology>
    </subcellularLocation>
</comment>
<feature type="transmembrane region" description="Helical" evidence="8">
    <location>
        <begin position="130"/>
        <end position="155"/>
    </location>
</feature>
<comment type="caution">
    <text evidence="9">The sequence shown here is derived from an EMBL/GenBank/DDBJ whole genome shotgun (WGS) entry which is preliminary data.</text>
</comment>
<feature type="transmembrane region" description="Helical" evidence="8">
    <location>
        <begin position="57"/>
        <end position="81"/>
    </location>
</feature>
<sequence>MGKKREALKAAFPNSLPVMSGYVFLSLTYGIYMHAIGFSFIYPMLMALIVYTGSVEFLLGNLLLGSFNPMQTFLMALMVSVRHLFYGLSMLTRYKELGWKKFFLIFGLSDETFAVANFREPPAHVDRGWYYLWITWLDETSWVIGATAGGLLAPLIHFDLKGLDFVLTAMFVAIFTDNWIREKDHTSSISGLIIPIGCLLCFGNHNFMIPSIALILLVVMLFRKRLEEGEKR</sequence>
<evidence type="ECO:0000256" key="2">
    <source>
        <dbReference type="ARBA" id="ARBA00010735"/>
    </source>
</evidence>
<evidence type="ECO:0000313" key="10">
    <source>
        <dbReference type="Proteomes" id="UP001204015"/>
    </source>
</evidence>
<gene>
    <name evidence="9" type="ORF">NG821_06810</name>
</gene>
<comment type="similarity">
    <text evidence="2">Belongs to the AzlC family.</text>
</comment>
<keyword evidence="5 8" id="KW-0812">Transmembrane</keyword>
<evidence type="ECO:0000256" key="4">
    <source>
        <dbReference type="ARBA" id="ARBA00022475"/>
    </source>
</evidence>
<evidence type="ECO:0000256" key="5">
    <source>
        <dbReference type="ARBA" id="ARBA00022692"/>
    </source>
</evidence>
<organism evidence="9 10">
    <name type="scientific">Segatella cerevisiae</name>
    <dbReference type="NCBI Taxonomy" id="2053716"/>
    <lineage>
        <taxon>Bacteria</taxon>
        <taxon>Pseudomonadati</taxon>
        <taxon>Bacteroidota</taxon>
        <taxon>Bacteroidia</taxon>
        <taxon>Bacteroidales</taxon>
        <taxon>Prevotellaceae</taxon>
        <taxon>Segatella</taxon>
    </lineage>
</organism>
<evidence type="ECO:0000256" key="7">
    <source>
        <dbReference type="ARBA" id="ARBA00023136"/>
    </source>
</evidence>
<dbReference type="InterPro" id="IPR011606">
    <property type="entry name" value="Brnchd-chn_aa_trnsp_permease"/>
</dbReference>
<dbReference type="RefSeq" id="WP_252760909.1">
    <property type="nucleotide sequence ID" value="NZ_JAMXLY010000020.1"/>
</dbReference>
<dbReference type="PANTHER" id="PTHR34979:SF1">
    <property type="entry name" value="INNER MEMBRANE PROTEIN YGAZ"/>
    <property type="match status" value="1"/>
</dbReference>
<proteinExistence type="inferred from homology"/>
<keyword evidence="7 8" id="KW-0472">Membrane</keyword>
<dbReference type="PANTHER" id="PTHR34979">
    <property type="entry name" value="INNER MEMBRANE PROTEIN YGAZ"/>
    <property type="match status" value="1"/>
</dbReference>
<reference evidence="9 10" key="1">
    <citation type="submission" date="2022-06" db="EMBL/GenBank/DDBJ databases">
        <title>A taxonomic note on the genus Prevotella: Description of four novel genera and emended description of the genera Hallella and Xylanibacter.</title>
        <authorList>
            <person name="Hitch T.C.A."/>
        </authorList>
    </citation>
    <scope>NUCLEOTIDE SEQUENCE [LARGE SCALE GENOMIC DNA]</scope>
    <source>
        <strain evidence="9 10">DSM 100619</strain>
    </source>
</reference>
<evidence type="ECO:0000256" key="6">
    <source>
        <dbReference type="ARBA" id="ARBA00022989"/>
    </source>
</evidence>
<dbReference type="Proteomes" id="UP001204015">
    <property type="component" value="Unassembled WGS sequence"/>
</dbReference>
<evidence type="ECO:0000256" key="1">
    <source>
        <dbReference type="ARBA" id="ARBA00004651"/>
    </source>
</evidence>
<keyword evidence="10" id="KW-1185">Reference proteome</keyword>
<protein>
    <submittedName>
        <fullName evidence="9">AzlC family ABC transporter permease</fullName>
    </submittedName>
</protein>
<accession>A0ABT1BWU2</accession>
<feature type="transmembrane region" description="Helical" evidence="8">
    <location>
        <begin position="192"/>
        <end position="222"/>
    </location>
</feature>
<keyword evidence="3" id="KW-0813">Transport</keyword>
<evidence type="ECO:0000313" key="9">
    <source>
        <dbReference type="EMBL" id="MCO6025551.1"/>
    </source>
</evidence>
<evidence type="ECO:0000256" key="8">
    <source>
        <dbReference type="SAM" id="Phobius"/>
    </source>
</evidence>
<keyword evidence="4" id="KW-1003">Cell membrane</keyword>
<keyword evidence="6 8" id="KW-1133">Transmembrane helix</keyword>
<dbReference type="Pfam" id="PF03591">
    <property type="entry name" value="AzlC"/>
    <property type="match status" value="1"/>
</dbReference>
<feature type="transmembrane region" description="Helical" evidence="8">
    <location>
        <begin position="21"/>
        <end position="51"/>
    </location>
</feature>
<dbReference type="EMBL" id="JAMXLY010000020">
    <property type="protein sequence ID" value="MCO6025551.1"/>
    <property type="molecule type" value="Genomic_DNA"/>
</dbReference>
<evidence type="ECO:0000256" key="3">
    <source>
        <dbReference type="ARBA" id="ARBA00022448"/>
    </source>
</evidence>
<name>A0ABT1BWU2_9BACT</name>